<dbReference type="InterPro" id="IPR029072">
    <property type="entry name" value="YebC-like"/>
</dbReference>
<dbReference type="Pfam" id="PF01709">
    <property type="entry name" value="Transcrip_reg"/>
    <property type="match status" value="1"/>
</dbReference>
<accession>A0A8J9SMU9</accession>
<dbReference type="EMBL" id="OU594943">
    <property type="protein sequence ID" value="CAG9284237.1"/>
    <property type="molecule type" value="Genomic_DNA"/>
</dbReference>
<dbReference type="Pfam" id="PF20772">
    <property type="entry name" value="TACO1_YebC_N"/>
    <property type="match status" value="1"/>
</dbReference>
<comment type="similarity">
    <text evidence="1">Belongs to the TACO1 family.</text>
</comment>
<dbReference type="Gene3D" id="1.10.10.200">
    <property type="match status" value="1"/>
</dbReference>
<evidence type="ECO:0000259" key="3">
    <source>
        <dbReference type="Pfam" id="PF20772"/>
    </source>
</evidence>
<evidence type="ECO:0000259" key="2">
    <source>
        <dbReference type="Pfam" id="PF01709"/>
    </source>
</evidence>
<feature type="domain" description="TACO1/YebC-like second and third" evidence="2">
    <location>
        <begin position="81"/>
        <end position="239"/>
    </location>
</feature>
<dbReference type="InterPro" id="IPR049083">
    <property type="entry name" value="TACO1_YebC_N"/>
</dbReference>
<gene>
    <name evidence="4" type="ORF">PTTT1_LOCUS25302</name>
</gene>
<proteinExistence type="inferred from homology"/>
<dbReference type="HAMAP" id="MF_00693">
    <property type="entry name" value="Transcrip_reg_TACO1"/>
    <property type="match status" value="1"/>
</dbReference>
<dbReference type="GO" id="GO:0005737">
    <property type="term" value="C:cytoplasm"/>
    <property type="evidence" value="ECO:0007669"/>
    <property type="project" value="UniProtKB-ARBA"/>
</dbReference>
<dbReference type="Proteomes" id="UP000836788">
    <property type="component" value="Chromosome 2"/>
</dbReference>
<organism evidence="4">
    <name type="scientific">Phaeodactylum tricornutum</name>
    <name type="common">Diatom</name>
    <dbReference type="NCBI Taxonomy" id="2850"/>
    <lineage>
        <taxon>Eukaryota</taxon>
        <taxon>Sar</taxon>
        <taxon>Stramenopiles</taxon>
        <taxon>Ochrophyta</taxon>
        <taxon>Bacillariophyta</taxon>
        <taxon>Bacillariophyceae</taxon>
        <taxon>Bacillariophycidae</taxon>
        <taxon>Naviculales</taxon>
        <taxon>Phaeodactylaceae</taxon>
        <taxon>Phaeodactylum</taxon>
    </lineage>
</organism>
<dbReference type="InterPro" id="IPR026564">
    <property type="entry name" value="Transcrip_reg_TACO1-like_dom3"/>
</dbReference>
<dbReference type="AlphaFoldDB" id="A0A8J9SMU9"/>
<dbReference type="SUPFAM" id="SSF75625">
    <property type="entry name" value="YebC-like"/>
    <property type="match status" value="1"/>
</dbReference>
<reference evidence="4" key="1">
    <citation type="submission" date="2022-02" db="EMBL/GenBank/DDBJ databases">
        <authorList>
            <person name="Giguere J D."/>
        </authorList>
    </citation>
    <scope>NUCLEOTIDE SEQUENCE</scope>
    <source>
        <strain evidence="4">CCAP 1055/1</strain>
    </source>
</reference>
<sequence length="241" mass="25763">MGRAAAVRAATKNKTDAKKAKTNAVYGKKLIMAVKQGGSPDPKANKALADVIKGAKANSVPVDNINRAIKKASEGNVGDFKEATFEAYGFGGVSLIINVLTDNNNRATSDVRTAVNKRDGKIAESGSVLFMYDRKGMIEVQQDLDEEAVLEAAIEAGCDDYELSAGDVEGTTILYTDPSEVSMMFEALKSLGCDAGAKMSLTYVTKAPVECSDEDFDKNMDIIEALEDLDDVDSVEHNMSN</sequence>
<dbReference type="InterPro" id="IPR017856">
    <property type="entry name" value="Integrase-like_N"/>
</dbReference>
<name>A0A8J9SMU9_PHATR</name>
<evidence type="ECO:0000256" key="1">
    <source>
        <dbReference type="ARBA" id="ARBA00008724"/>
    </source>
</evidence>
<dbReference type="PANTHER" id="PTHR12532:SF0">
    <property type="entry name" value="TRANSLATIONAL ACTIVATOR OF CYTOCHROME C OXIDASE 1"/>
    <property type="match status" value="1"/>
</dbReference>
<dbReference type="NCBIfam" id="NF009044">
    <property type="entry name" value="PRK12378.1"/>
    <property type="match status" value="1"/>
</dbReference>
<dbReference type="InterPro" id="IPR002876">
    <property type="entry name" value="Transcrip_reg_TACO1-like"/>
</dbReference>
<feature type="domain" description="TACO1/YebC-like N-terminal" evidence="3">
    <location>
        <begin position="5"/>
        <end position="74"/>
    </location>
</feature>
<evidence type="ECO:0000313" key="4">
    <source>
        <dbReference type="EMBL" id="CAG9284237.1"/>
    </source>
</evidence>
<dbReference type="PANTHER" id="PTHR12532">
    <property type="entry name" value="TRANSLATIONAL ACTIVATOR OF CYTOCHROME C OXIDASE 1"/>
    <property type="match status" value="1"/>
</dbReference>
<dbReference type="InterPro" id="IPR048300">
    <property type="entry name" value="TACO1_YebC-like_2nd/3rd_dom"/>
</dbReference>
<dbReference type="Gene3D" id="3.30.70.980">
    <property type="match status" value="2"/>
</dbReference>
<protein>
    <recommendedName>
        <fullName evidence="5">Transcriptional regulatory protein</fullName>
    </recommendedName>
</protein>
<evidence type="ECO:0008006" key="5">
    <source>
        <dbReference type="Google" id="ProtNLM"/>
    </source>
</evidence>